<dbReference type="GO" id="GO:0009063">
    <property type="term" value="P:amino acid catabolic process"/>
    <property type="evidence" value="ECO:0007669"/>
    <property type="project" value="TreeGrafter"/>
</dbReference>
<feature type="domain" description="Amine oxidase" evidence="1">
    <location>
        <begin position="153"/>
        <end position="473"/>
    </location>
</feature>
<dbReference type="InterPro" id="IPR036188">
    <property type="entry name" value="FAD/NAD-bd_sf"/>
</dbReference>
<dbReference type="HOGENOM" id="CLU_004498_8_1_1"/>
<dbReference type="Proteomes" id="UP000053263">
    <property type="component" value="Unassembled WGS sequence"/>
</dbReference>
<dbReference type="EMBL" id="KN832572">
    <property type="protein sequence ID" value="KII84067.1"/>
    <property type="molecule type" value="Genomic_DNA"/>
</dbReference>
<evidence type="ECO:0000259" key="1">
    <source>
        <dbReference type="Pfam" id="PF01593"/>
    </source>
</evidence>
<dbReference type="InterPro" id="IPR050281">
    <property type="entry name" value="Flavin_monoamine_oxidase"/>
</dbReference>
<dbReference type="PANTHER" id="PTHR10742">
    <property type="entry name" value="FLAVIN MONOAMINE OXIDASE"/>
    <property type="match status" value="1"/>
</dbReference>
<dbReference type="Pfam" id="PF01593">
    <property type="entry name" value="Amino_oxidase"/>
    <property type="match status" value="1"/>
</dbReference>
<dbReference type="OrthoDB" id="7777654at2759"/>
<dbReference type="Gene3D" id="3.90.660.10">
    <property type="match status" value="1"/>
</dbReference>
<evidence type="ECO:0000313" key="3">
    <source>
        <dbReference type="Proteomes" id="UP000053263"/>
    </source>
</evidence>
<keyword evidence="3" id="KW-1185">Reference proteome</keyword>
<dbReference type="GO" id="GO:0001716">
    <property type="term" value="F:L-amino-acid oxidase activity"/>
    <property type="evidence" value="ECO:0007669"/>
    <property type="project" value="TreeGrafter"/>
</dbReference>
<sequence length="568" mass="63889">MRFPETPIMRRLFDLFKYEKINSNGIFVDEHRIPYYFDTKDGNGIQYYNGHRKRKNAQSTNPDPFNVKALGVDDVYIAIGYDKLYGDVIGPFAKGLEDDLRNGGHAGWDKMLEYDSYSTRSYMSHAYKPSPELIKLGLPEGRPLPTAVVSWLETLSMTTGWYDRALTTTVLEELSFGYSTAPNRPETKFWCFEGGSEVLTKAMGDYLERAHPDTIKKEHRVSAIAIKHPSQGKASPLEVTYFEKGVKGVKTYSHVIATAPITVLRHAIDLSEAELSPMQSNALRSCAYTPATKIAMKFRSAWWTAGKDAQGNPIVDREGNTINIVGGRSFTDRPIRVVVYPSYGLDEEGPAVLICSFVWTEDAARMGAMIGSGMASVDEQLKDLVMRDLAAVHNIERQVLEDQYLAMKSVDWSDNPSTMGAFALFGPGKFGEVYSSLTFPAAHGRLHFAGEAVSVRHGWIVGALDSAWRAVCEYLIISHPDKLADFFEKWGFNNEWLKTAEHKSRQKLEDNLLFDHLDLFTPEVFELLELLRITKEVQAAVYKILDEAEEEAEKIVREKAADPPIAFY</sequence>
<dbReference type="PANTHER" id="PTHR10742:SF342">
    <property type="entry name" value="AMINE OXIDASE"/>
    <property type="match status" value="1"/>
</dbReference>
<dbReference type="SUPFAM" id="SSF54373">
    <property type="entry name" value="FAD-linked reductases, C-terminal domain"/>
    <property type="match status" value="1"/>
</dbReference>
<dbReference type="InterPro" id="IPR002937">
    <property type="entry name" value="Amino_oxidase"/>
</dbReference>
<dbReference type="Gene3D" id="1.10.10.1620">
    <property type="match status" value="1"/>
</dbReference>
<dbReference type="AlphaFoldDB" id="A0A0C9SQU3"/>
<proteinExistence type="predicted"/>
<evidence type="ECO:0000313" key="2">
    <source>
        <dbReference type="EMBL" id="KII84067.1"/>
    </source>
</evidence>
<protein>
    <recommendedName>
        <fullName evidence="1">Amine oxidase domain-containing protein</fullName>
    </recommendedName>
</protein>
<gene>
    <name evidence="2" type="ORF">PLICRDRAFT_367567</name>
</gene>
<organism evidence="2 3">
    <name type="scientific">Plicaturopsis crispa FD-325 SS-3</name>
    <dbReference type="NCBI Taxonomy" id="944288"/>
    <lineage>
        <taxon>Eukaryota</taxon>
        <taxon>Fungi</taxon>
        <taxon>Dikarya</taxon>
        <taxon>Basidiomycota</taxon>
        <taxon>Agaricomycotina</taxon>
        <taxon>Agaricomycetes</taxon>
        <taxon>Agaricomycetidae</taxon>
        <taxon>Amylocorticiales</taxon>
        <taxon>Amylocorticiaceae</taxon>
        <taxon>Plicatura</taxon>
        <taxon>Plicaturopsis crispa</taxon>
    </lineage>
</organism>
<dbReference type="SUPFAM" id="SSF51905">
    <property type="entry name" value="FAD/NAD(P)-binding domain"/>
    <property type="match status" value="1"/>
</dbReference>
<accession>A0A0C9SQU3</accession>
<name>A0A0C9SQU3_PLICR</name>
<reference evidence="2 3" key="1">
    <citation type="submission" date="2014-06" db="EMBL/GenBank/DDBJ databases">
        <title>Evolutionary Origins and Diversification of the Mycorrhizal Mutualists.</title>
        <authorList>
            <consortium name="DOE Joint Genome Institute"/>
            <consortium name="Mycorrhizal Genomics Consortium"/>
            <person name="Kohler A."/>
            <person name="Kuo A."/>
            <person name="Nagy L.G."/>
            <person name="Floudas D."/>
            <person name="Copeland A."/>
            <person name="Barry K.W."/>
            <person name="Cichocki N."/>
            <person name="Veneault-Fourrey C."/>
            <person name="LaButti K."/>
            <person name="Lindquist E.A."/>
            <person name="Lipzen A."/>
            <person name="Lundell T."/>
            <person name="Morin E."/>
            <person name="Murat C."/>
            <person name="Riley R."/>
            <person name="Ohm R."/>
            <person name="Sun H."/>
            <person name="Tunlid A."/>
            <person name="Henrissat B."/>
            <person name="Grigoriev I.V."/>
            <person name="Hibbett D.S."/>
            <person name="Martin F."/>
        </authorList>
    </citation>
    <scope>NUCLEOTIDE SEQUENCE [LARGE SCALE GENOMIC DNA]</scope>
    <source>
        <strain evidence="2 3">FD-325 SS-3</strain>
    </source>
</reference>